<evidence type="ECO:0000259" key="1">
    <source>
        <dbReference type="Pfam" id="PF01370"/>
    </source>
</evidence>
<keyword evidence="3" id="KW-1185">Reference proteome</keyword>
<reference evidence="2" key="1">
    <citation type="submission" date="2014-08" db="EMBL/GenBank/DDBJ databases">
        <title>Comparative genomics of the Paenibacillus odorifer group.</title>
        <authorList>
            <person name="den Bakker H.C."/>
            <person name="Tsai Y.-C.Y.-C."/>
            <person name="Martin N."/>
            <person name="Korlach J."/>
            <person name="Wiedmann M."/>
        </authorList>
    </citation>
    <scope>NUCLEOTIDE SEQUENCE [LARGE SCALE GENOMIC DNA]</scope>
    <source>
        <strain evidence="2">DSM 13188</strain>
    </source>
</reference>
<gene>
    <name evidence="2" type="ORF">PBOR_14570</name>
</gene>
<dbReference type="PANTHER" id="PTHR43245:SF24">
    <property type="entry name" value="DEHYDROGENASE"/>
    <property type="match status" value="1"/>
</dbReference>
<protein>
    <submittedName>
        <fullName evidence="2">3-beta hydroxysteroid dehydrogenase</fullName>
    </submittedName>
</protein>
<evidence type="ECO:0000313" key="2">
    <source>
        <dbReference type="EMBL" id="AIQ58015.1"/>
    </source>
</evidence>
<dbReference type="OrthoDB" id="9811743at2"/>
<organism evidence="2 3">
    <name type="scientific">Paenibacillus borealis</name>
    <dbReference type="NCBI Taxonomy" id="160799"/>
    <lineage>
        <taxon>Bacteria</taxon>
        <taxon>Bacillati</taxon>
        <taxon>Bacillota</taxon>
        <taxon>Bacilli</taxon>
        <taxon>Bacillales</taxon>
        <taxon>Paenibacillaceae</taxon>
        <taxon>Paenibacillus</taxon>
    </lineage>
</organism>
<dbReference type="InterPro" id="IPR036291">
    <property type="entry name" value="NAD(P)-bd_dom_sf"/>
</dbReference>
<name>A0A089LD54_PAEBO</name>
<dbReference type="AlphaFoldDB" id="A0A089LD54"/>
<evidence type="ECO:0000313" key="3">
    <source>
        <dbReference type="Proteomes" id="UP000029518"/>
    </source>
</evidence>
<dbReference type="PANTHER" id="PTHR43245">
    <property type="entry name" value="BIFUNCTIONAL POLYMYXIN RESISTANCE PROTEIN ARNA"/>
    <property type="match status" value="1"/>
</dbReference>
<proteinExistence type="predicted"/>
<dbReference type="SUPFAM" id="SSF51735">
    <property type="entry name" value="NAD(P)-binding Rossmann-fold domains"/>
    <property type="match status" value="1"/>
</dbReference>
<dbReference type="HOGENOM" id="CLU_007383_6_1_9"/>
<feature type="domain" description="NAD-dependent epimerase/dehydratase" evidence="1">
    <location>
        <begin position="4"/>
        <end position="229"/>
    </location>
</feature>
<dbReference type="InterPro" id="IPR001509">
    <property type="entry name" value="Epimerase_deHydtase"/>
</dbReference>
<sequence length="330" mass="36428">MTKALVTGATGFLGQHTVRRLVKLGWEVYGQGRNPELGRQLEKEGAVFLPGDLRDAETADRACQGMDVVFHCAALSSPWGKYRDFYTCNVEATSHIARGCKRHDVGRLIHISTPSLYSSQRHRFGIRESDPLPGKPANAYAATKLMAEQVVEQAAKGGLTAFMLRPRAIFGPMDNALFPRLLAANKTKGVPLMNDGTARIDLTCVENVIDAMLLCCEAPLSASGRAYNITNGEPVMFRDLVTRLFSLLDIPLHTRRLPYAAAYAAAGMMEAIHRLLPFLGEPLLTRYSAAALGISQTLDISEAREQLGYHPRVTLDEGLRAFAEWWREQQ</sequence>
<dbReference type="Gene3D" id="3.40.50.720">
    <property type="entry name" value="NAD(P)-binding Rossmann-like Domain"/>
    <property type="match status" value="1"/>
</dbReference>
<dbReference type="EMBL" id="CP009285">
    <property type="protein sequence ID" value="AIQ58015.1"/>
    <property type="molecule type" value="Genomic_DNA"/>
</dbReference>
<dbReference type="InterPro" id="IPR050177">
    <property type="entry name" value="Lipid_A_modif_metabolic_enz"/>
</dbReference>
<dbReference type="RefSeq" id="WP_042212537.1">
    <property type="nucleotide sequence ID" value="NZ_CP009285.1"/>
</dbReference>
<accession>A0A089LD54</accession>
<dbReference type="KEGG" id="pbd:PBOR_14570"/>
<dbReference type="Pfam" id="PF01370">
    <property type="entry name" value="Epimerase"/>
    <property type="match status" value="1"/>
</dbReference>
<dbReference type="Proteomes" id="UP000029518">
    <property type="component" value="Chromosome"/>
</dbReference>